<accession>A0A914PBD6</accession>
<name>A0A914PBD6_9BILA</name>
<feature type="compositionally biased region" description="Polar residues" evidence="1">
    <location>
        <begin position="10"/>
        <end position="27"/>
    </location>
</feature>
<protein>
    <submittedName>
        <fullName evidence="3">Uncharacterized protein</fullName>
    </submittedName>
</protein>
<organism evidence="2 3">
    <name type="scientific">Panagrolaimus davidi</name>
    <dbReference type="NCBI Taxonomy" id="227884"/>
    <lineage>
        <taxon>Eukaryota</taxon>
        <taxon>Metazoa</taxon>
        <taxon>Ecdysozoa</taxon>
        <taxon>Nematoda</taxon>
        <taxon>Chromadorea</taxon>
        <taxon>Rhabditida</taxon>
        <taxon>Tylenchina</taxon>
        <taxon>Panagrolaimomorpha</taxon>
        <taxon>Panagrolaimoidea</taxon>
        <taxon>Panagrolaimidae</taxon>
        <taxon>Panagrolaimus</taxon>
    </lineage>
</organism>
<reference evidence="3" key="1">
    <citation type="submission" date="2022-11" db="UniProtKB">
        <authorList>
            <consortium name="WormBaseParasite"/>
        </authorList>
    </citation>
    <scope>IDENTIFICATION</scope>
</reference>
<evidence type="ECO:0000256" key="1">
    <source>
        <dbReference type="SAM" id="MobiDB-lite"/>
    </source>
</evidence>
<proteinExistence type="predicted"/>
<dbReference type="Proteomes" id="UP000887578">
    <property type="component" value="Unplaced"/>
</dbReference>
<feature type="region of interest" description="Disordered" evidence="1">
    <location>
        <begin position="1"/>
        <end position="27"/>
    </location>
</feature>
<sequence>MPRPPPQNHDALQQQSSHHSAAGMQKSTHQPIKVIVFDKDKNLASFGFCKLKFDNEQGLHIQMLDTDLKETFTVAFEGLCMRKNRYLCFLSSENAIFLVFPDITKCEPIYNLFLAVRF</sequence>
<dbReference type="AlphaFoldDB" id="A0A914PBD6"/>
<dbReference type="WBParaSite" id="PDA_v2.g12623.t1">
    <property type="protein sequence ID" value="PDA_v2.g12623.t1"/>
    <property type="gene ID" value="PDA_v2.g12623"/>
</dbReference>
<keyword evidence="2" id="KW-1185">Reference proteome</keyword>
<evidence type="ECO:0000313" key="3">
    <source>
        <dbReference type="WBParaSite" id="PDA_v2.g12623.t1"/>
    </source>
</evidence>
<evidence type="ECO:0000313" key="2">
    <source>
        <dbReference type="Proteomes" id="UP000887578"/>
    </source>
</evidence>